<proteinExistence type="predicted"/>
<evidence type="ECO:0000256" key="5">
    <source>
        <dbReference type="ARBA" id="ARBA00022771"/>
    </source>
</evidence>
<keyword evidence="7" id="KW-0862">Zinc</keyword>
<sequence length="487" mass="54657">MANISFRLCCSETNTKDDEQAPTIDPYLPLLSSSIHDDPFLRQPEPTHLNTPSLDHQDDDAISDSGSIIPNGPDLLDRENQVSFVMDLFQQRVEQSQLLCHDFDEDDDIVCSHLVYDSPKDSDFGVIEENYEYNLEFDLGLGFDLDSRENSGFQNIDANYNDNDNDNEVVYNDSNIIGGGGGGGDDDDDDDYLIERRVSGIESCEAESTVRIHANAIRVVGFGSDLDSENNQNTLAINLDSGDEYGLDVTVRNGSFGDGADYDDDDDDASVTIPLCWDSLQLEDQRENIEDFEWEEVDGRVEEREDLSMFIDDEEASVSLSISPLIAPEDLVNVERGGLDNFEWQVLLNANNLDHDHNSEPYLGGHDDYIYTAEYETLFGQFMENENAMMGRPPAAKSVVEKLPSMVLMKRDVESNNAVCAVCKDDINVGERVKQLPCMHRYHGECIVPWLGIRNTCPVCRYELPTDDADYERRKVAERPASAGHHL</sequence>
<evidence type="ECO:0000256" key="2">
    <source>
        <dbReference type="ARBA" id="ARBA00012483"/>
    </source>
</evidence>
<dbReference type="GO" id="GO:0005737">
    <property type="term" value="C:cytoplasm"/>
    <property type="evidence" value="ECO:0007669"/>
    <property type="project" value="TreeGrafter"/>
</dbReference>
<dbReference type="Proteomes" id="UP000326939">
    <property type="component" value="Chromosome 12"/>
</dbReference>
<evidence type="ECO:0000256" key="3">
    <source>
        <dbReference type="ARBA" id="ARBA00022679"/>
    </source>
</evidence>
<evidence type="ECO:0000256" key="4">
    <source>
        <dbReference type="ARBA" id="ARBA00022723"/>
    </source>
</evidence>
<dbReference type="SUPFAM" id="SSF57850">
    <property type="entry name" value="RING/U-box"/>
    <property type="match status" value="1"/>
</dbReference>
<keyword evidence="5 8" id="KW-0863">Zinc-finger</keyword>
<dbReference type="InterPro" id="IPR013083">
    <property type="entry name" value="Znf_RING/FYVE/PHD"/>
</dbReference>
<evidence type="ECO:0000313" key="12">
    <source>
        <dbReference type="Proteomes" id="UP000326939"/>
    </source>
</evidence>
<organism evidence="11 12">
    <name type="scientific">Salix brachista</name>
    <dbReference type="NCBI Taxonomy" id="2182728"/>
    <lineage>
        <taxon>Eukaryota</taxon>
        <taxon>Viridiplantae</taxon>
        <taxon>Streptophyta</taxon>
        <taxon>Embryophyta</taxon>
        <taxon>Tracheophyta</taxon>
        <taxon>Spermatophyta</taxon>
        <taxon>Magnoliopsida</taxon>
        <taxon>eudicotyledons</taxon>
        <taxon>Gunneridae</taxon>
        <taxon>Pentapetalae</taxon>
        <taxon>rosids</taxon>
        <taxon>fabids</taxon>
        <taxon>Malpighiales</taxon>
        <taxon>Salicaceae</taxon>
        <taxon>Saliceae</taxon>
        <taxon>Salix</taxon>
    </lineage>
</organism>
<comment type="caution">
    <text evidence="11">The sequence shown here is derived from an EMBL/GenBank/DDBJ whole genome shotgun (WGS) entry which is preliminary data.</text>
</comment>
<evidence type="ECO:0000256" key="6">
    <source>
        <dbReference type="ARBA" id="ARBA00022786"/>
    </source>
</evidence>
<keyword evidence="6" id="KW-0833">Ubl conjugation pathway</keyword>
<dbReference type="InterPro" id="IPR001841">
    <property type="entry name" value="Znf_RING"/>
</dbReference>
<evidence type="ECO:0000256" key="7">
    <source>
        <dbReference type="ARBA" id="ARBA00022833"/>
    </source>
</evidence>
<dbReference type="Gene3D" id="3.30.40.10">
    <property type="entry name" value="Zinc/RING finger domain, C3HC4 (zinc finger)"/>
    <property type="match status" value="1"/>
</dbReference>
<keyword evidence="12" id="KW-1185">Reference proteome</keyword>
<evidence type="ECO:0000256" key="8">
    <source>
        <dbReference type="PROSITE-ProRule" id="PRU00175"/>
    </source>
</evidence>
<dbReference type="EMBL" id="VDCV01000012">
    <property type="protein sequence ID" value="KAB5531902.1"/>
    <property type="molecule type" value="Genomic_DNA"/>
</dbReference>
<dbReference type="GO" id="GO:0061630">
    <property type="term" value="F:ubiquitin protein ligase activity"/>
    <property type="evidence" value="ECO:0007669"/>
    <property type="project" value="UniProtKB-EC"/>
</dbReference>
<comment type="catalytic activity">
    <reaction evidence="1">
        <text>S-ubiquitinyl-[E2 ubiquitin-conjugating enzyme]-L-cysteine + [acceptor protein]-L-lysine = [E2 ubiquitin-conjugating enzyme]-L-cysteine + N(6)-ubiquitinyl-[acceptor protein]-L-lysine.</text>
        <dbReference type="EC" id="2.3.2.27"/>
    </reaction>
</comment>
<dbReference type="Pfam" id="PF13639">
    <property type="entry name" value="zf-RING_2"/>
    <property type="match status" value="1"/>
</dbReference>
<keyword evidence="3" id="KW-0808">Transferase</keyword>
<reference evidence="12" key="1">
    <citation type="journal article" date="2019" name="Gigascience">
        <title>De novo genome assembly of the endangered Acer yangbiense, a plant species with extremely small populations endemic to Yunnan Province, China.</title>
        <authorList>
            <person name="Yang J."/>
            <person name="Wariss H.M."/>
            <person name="Tao L."/>
            <person name="Zhang R."/>
            <person name="Yun Q."/>
            <person name="Hollingsworth P."/>
            <person name="Dao Z."/>
            <person name="Luo G."/>
            <person name="Guo H."/>
            <person name="Ma Y."/>
            <person name="Sun W."/>
        </authorList>
    </citation>
    <scope>NUCLEOTIDE SEQUENCE [LARGE SCALE GENOMIC DNA]</scope>
    <source>
        <strain evidence="12">cv. br00</strain>
    </source>
</reference>
<dbReference type="PROSITE" id="PS50089">
    <property type="entry name" value="ZF_RING_2"/>
    <property type="match status" value="1"/>
</dbReference>
<protein>
    <recommendedName>
        <fullName evidence="2">RING-type E3 ubiquitin transferase</fullName>
        <ecNumber evidence="2">2.3.2.27</ecNumber>
    </recommendedName>
</protein>
<gene>
    <name evidence="11" type="ORF">DKX38_018572</name>
</gene>
<keyword evidence="4" id="KW-0479">Metal-binding</keyword>
<dbReference type="PANTHER" id="PTHR15710:SF108">
    <property type="entry name" value="OS03G0286100 PROTEIN"/>
    <property type="match status" value="1"/>
</dbReference>
<feature type="region of interest" description="Disordered" evidence="9">
    <location>
        <begin position="35"/>
        <end position="73"/>
    </location>
</feature>
<accession>A0A5N5KND3</accession>
<dbReference type="PANTHER" id="PTHR15710">
    <property type="entry name" value="E3 UBIQUITIN-PROTEIN LIGASE PRAJA"/>
    <property type="match status" value="1"/>
</dbReference>
<evidence type="ECO:0000256" key="9">
    <source>
        <dbReference type="SAM" id="MobiDB-lite"/>
    </source>
</evidence>
<dbReference type="GO" id="GO:0016567">
    <property type="term" value="P:protein ubiquitination"/>
    <property type="evidence" value="ECO:0007669"/>
    <property type="project" value="TreeGrafter"/>
</dbReference>
<evidence type="ECO:0000259" key="10">
    <source>
        <dbReference type="PROSITE" id="PS50089"/>
    </source>
</evidence>
<evidence type="ECO:0000256" key="1">
    <source>
        <dbReference type="ARBA" id="ARBA00000900"/>
    </source>
</evidence>
<dbReference type="FunFam" id="3.30.40.10:FF:000022">
    <property type="entry name" value="E3 ubiquitin-protein ligase RING1-like"/>
    <property type="match status" value="1"/>
</dbReference>
<feature type="domain" description="RING-type" evidence="10">
    <location>
        <begin position="420"/>
        <end position="461"/>
    </location>
</feature>
<dbReference type="AlphaFoldDB" id="A0A5N5KND3"/>
<dbReference type="GO" id="GO:0008270">
    <property type="term" value="F:zinc ion binding"/>
    <property type="evidence" value="ECO:0007669"/>
    <property type="project" value="UniProtKB-KW"/>
</dbReference>
<dbReference type="SMART" id="SM00184">
    <property type="entry name" value="RING"/>
    <property type="match status" value="1"/>
</dbReference>
<name>A0A5N5KND3_9ROSI</name>
<dbReference type="EC" id="2.3.2.27" evidence="2"/>
<evidence type="ECO:0000313" key="11">
    <source>
        <dbReference type="EMBL" id="KAB5531902.1"/>
    </source>
</evidence>